<protein>
    <submittedName>
        <fullName evidence="2">Uncharacterized protein</fullName>
    </submittedName>
</protein>
<reference evidence="2 3" key="1">
    <citation type="journal article" date="2020" name="Nature">
        <title>Six reference-quality genomes reveal evolution of bat adaptations.</title>
        <authorList>
            <person name="Jebb D."/>
            <person name="Huang Z."/>
            <person name="Pippel M."/>
            <person name="Hughes G.M."/>
            <person name="Lavrichenko K."/>
            <person name="Devanna P."/>
            <person name="Winkler S."/>
            <person name="Jermiin L.S."/>
            <person name="Skirmuntt E.C."/>
            <person name="Katzourakis A."/>
            <person name="Burkitt-Gray L."/>
            <person name="Ray D.A."/>
            <person name="Sullivan K.A.M."/>
            <person name="Roscito J.G."/>
            <person name="Kirilenko B.M."/>
            <person name="Davalos L.M."/>
            <person name="Corthals A.P."/>
            <person name="Power M.L."/>
            <person name="Jones G."/>
            <person name="Ransome R.D."/>
            <person name="Dechmann D.K.N."/>
            <person name="Locatelli A.G."/>
            <person name="Puechmaille S.J."/>
            <person name="Fedrigo O."/>
            <person name="Jarvis E.D."/>
            <person name="Hiller M."/>
            <person name="Vernes S.C."/>
            <person name="Myers E.W."/>
            <person name="Teeling E.C."/>
        </authorList>
    </citation>
    <scope>NUCLEOTIDE SEQUENCE [LARGE SCALE GENOMIC DNA]</scope>
    <source>
        <strain evidence="2">Bat1K_MPI-CBG_1</strain>
    </source>
</reference>
<comment type="caution">
    <text evidence="2">The sequence shown here is derived from an EMBL/GenBank/DDBJ whole genome shotgun (WGS) entry which is preliminary data.</text>
</comment>
<accession>A0A834AY23</accession>
<sequence length="288" mass="31551">MASPEKVEAVAKGKGFRRCPKQATYTPETCELLRVMMKESRLTEFQQRHIMDTMKTRRAARGCCLPSSRTPPSACPPSWWPGPTSGRPACARPTGPTAGSSSSLEPHGIWRRRSEDSKISLPWERTKGSGKGSPLLQSNKSPRSPSQTALKNWSRKFRRGKSSWLTWRPWARAGSTEGSFLLKSPRNCGRWKTSTTRGARNSGRLSSRPNLTAGVAQPQPAEPTPLPSRVIPGPAHPAWPSATSDGHTALPGPGVLRAQEAPQRPSHIHTRLGIFSWGKARLESPHHG</sequence>
<evidence type="ECO:0000256" key="1">
    <source>
        <dbReference type="SAM" id="MobiDB-lite"/>
    </source>
</evidence>
<evidence type="ECO:0000313" key="2">
    <source>
        <dbReference type="EMBL" id="KAF6117680.1"/>
    </source>
</evidence>
<gene>
    <name evidence="2" type="ORF">HJG60_001796</name>
</gene>
<dbReference type="EMBL" id="JABVXQ010000003">
    <property type="protein sequence ID" value="KAF6117680.1"/>
    <property type="molecule type" value="Genomic_DNA"/>
</dbReference>
<dbReference type="AlphaFoldDB" id="A0A834AY23"/>
<dbReference type="Proteomes" id="UP000664940">
    <property type="component" value="Unassembled WGS sequence"/>
</dbReference>
<dbReference type="PANTHER" id="PTHR28348:SF1">
    <property type="entry name" value="UPF0193 PROTEIN EVG1"/>
    <property type="match status" value="1"/>
</dbReference>
<name>A0A834AY23_9CHIR</name>
<dbReference type="InterPro" id="IPR007914">
    <property type="entry name" value="UPF0193"/>
</dbReference>
<proteinExistence type="predicted"/>
<dbReference type="PANTHER" id="PTHR28348">
    <property type="entry name" value="UPF0193 PROTEIN EVG1"/>
    <property type="match status" value="1"/>
</dbReference>
<feature type="region of interest" description="Disordered" evidence="1">
    <location>
        <begin position="188"/>
        <end position="268"/>
    </location>
</feature>
<feature type="region of interest" description="Disordered" evidence="1">
    <location>
        <begin position="65"/>
        <end position="155"/>
    </location>
</feature>
<feature type="compositionally biased region" description="Polar residues" evidence="1">
    <location>
        <begin position="135"/>
        <end position="151"/>
    </location>
</feature>
<evidence type="ECO:0000313" key="3">
    <source>
        <dbReference type="Proteomes" id="UP000664940"/>
    </source>
</evidence>
<dbReference type="Pfam" id="PF05250">
    <property type="entry name" value="UPF0193"/>
    <property type="match status" value="1"/>
</dbReference>
<feature type="compositionally biased region" description="Polar residues" evidence="1">
    <location>
        <begin position="192"/>
        <end position="210"/>
    </location>
</feature>
<organism evidence="2 3">
    <name type="scientific">Phyllostomus discolor</name>
    <name type="common">pale spear-nosed bat</name>
    <dbReference type="NCBI Taxonomy" id="89673"/>
    <lineage>
        <taxon>Eukaryota</taxon>
        <taxon>Metazoa</taxon>
        <taxon>Chordata</taxon>
        <taxon>Craniata</taxon>
        <taxon>Vertebrata</taxon>
        <taxon>Euteleostomi</taxon>
        <taxon>Mammalia</taxon>
        <taxon>Eutheria</taxon>
        <taxon>Laurasiatheria</taxon>
        <taxon>Chiroptera</taxon>
        <taxon>Yangochiroptera</taxon>
        <taxon>Phyllostomidae</taxon>
        <taxon>Phyllostominae</taxon>
        <taxon>Phyllostomus</taxon>
    </lineage>
</organism>